<dbReference type="InterPro" id="IPR036236">
    <property type="entry name" value="Znf_C2H2_sf"/>
</dbReference>
<feature type="compositionally biased region" description="Basic and acidic residues" evidence="2">
    <location>
        <begin position="1"/>
        <end position="14"/>
    </location>
</feature>
<dbReference type="SUPFAM" id="SSF57667">
    <property type="entry name" value="beta-beta-alpha zinc fingers"/>
    <property type="match status" value="1"/>
</dbReference>
<proteinExistence type="predicted"/>
<dbReference type="PANTHER" id="PTHR33936:SF24">
    <property type="entry name" value="C2H2-TYPE DOMAIN-CONTAINING PROTEIN"/>
    <property type="match status" value="1"/>
</dbReference>
<dbReference type="EMBL" id="GGYP01006782">
    <property type="protein sequence ID" value="MDE51553.1"/>
    <property type="molecule type" value="Transcribed_RNA"/>
</dbReference>
<dbReference type="SMART" id="SM00355">
    <property type="entry name" value="ZnF_C2H2"/>
    <property type="match status" value="2"/>
</dbReference>
<evidence type="ECO:0000259" key="3">
    <source>
        <dbReference type="PROSITE" id="PS50157"/>
    </source>
</evidence>
<feature type="compositionally biased region" description="Basic and acidic residues" evidence="2">
    <location>
        <begin position="25"/>
        <end position="36"/>
    </location>
</feature>
<dbReference type="PROSITE" id="PS00028">
    <property type="entry name" value="ZINC_FINGER_C2H2_1"/>
    <property type="match status" value="1"/>
</dbReference>
<keyword evidence="1" id="KW-0863">Zinc-finger</keyword>
<dbReference type="InterPro" id="IPR052797">
    <property type="entry name" value="RegFact_GeneExpr_CellDeath"/>
</dbReference>
<keyword evidence="1" id="KW-0479">Metal-binding</keyword>
<sequence length="785" mass="90171">MTKANDEVGCDSRHLQQQQQQQQKQEPHEQEVTHEEQTDDLTEDLANYNHQCYICDKTFSANSNLNRHLRKIHQETVQSPYNNVRCALCESQHPSSSLYIKHLENEHEVKIEVEQLSFKTKKDFEEWKHVIESQTTSQFIKSRGEKRTKNVNKTYYSCNRSGYFVSKAKTQKALKRQGSRKINGRCPASMNVTVNQDSSYYVRFIKTHVGHDFQLIHLDLSEKDRDLIVEKLASGITKRDIIKQIRTTNEIRPNTFIAATSTVAPATVVSASGSPSSTILPGLNNAQPIVINSRSSIPGCEEQQIEVVIPTTSDIITSATPKTDDALIPSATPVKYTYSKLHPTIIPGEGDQHISASAASSRLHLATTKDIHNILNSKHLDSKKIRHNYDLNTIEHWIQEMNELGEASTTVLFYKDQGKSSSRFTKLRQDDFLLIIMKDGQADALKRWASKCIVIDSTHNVHCEHLHLACMSVIDDTNKNFPVAFMLSTRTDVYTLEVFYSLIRDKVGQISTRTLIADELHDFYQVWWKVMPRPLHNLPAPWSVSDSWSKKFDLIKSKEKLRKIKKQLRALLIETDTDKFNRSLKQILSDFKRDPDASEFMEYFEKQFAKNPDVWSSCLRKTFGVSNQQLMKMHEKFKTVYKEGKNSKKMCKYITCLMELFEEHQMKELLRVESSNQAAKRKAIFSRHEKGVGSGLPFYELAVEPVYWLCPSECSTDVSDEVRQNPDAPATGGHDLRKCCELACSECKACRHQYKCTCLDYVVNLNMCKHIHRIVRYATKREINV</sequence>
<dbReference type="AlphaFoldDB" id="A0A6G1SNS6"/>
<keyword evidence="1" id="KW-0862">Zinc</keyword>
<evidence type="ECO:0000313" key="4">
    <source>
        <dbReference type="EMBL" id="MDE51553.1"/>
    </source>
</evidence>
<dbReference type="GO" id="GO:0008270">
    <property type="term" value="F:zinc ion binding"/>
    <property type="evidence" value="ECO:0007669"/>
    <property type="project" value="UniProtKB-KW"/>
</dbReference>
<name>A0A6G1SNS6_9ACAR</name>
<feature type="domain" description="C2H2-type" evidence="3">
    <location>
        <begin position="50"/>
        <end position="78"/>
    </location>
</feature>
<gene>
    <name evidence="4" type="ORF">g.11008</name>
</gene>
<reference evidence="4" key="1">
    <citation type="submission" date="2018-10" db="EMBL/GenBank/DDBJ databases">
        <title>Transcriptome assembly of Aceria tosichella (Wheat curl mite) Type 2.</title>
        <authorList>
            <person name="Scully E.D."/>
            <person name="Geib S.M."/>
            <person name="Palmer N.A."/>
            <person name="Gupta A.K."/>
            <person name="Sarath G."/>
            <person name="Tatineni S."/>
        </authorList>
    </citation>
    <scope>NUCLEOTIDE SEQUENCE</scope>
    <source>
        <strain evidence="4">LincolnNE</strain>
    </source>
</reference>
<protein>
    <recommendedName>
        <fullName evidence="3">C2H2-type domain-containing protein</fullName>
    </recommendedName>
</protein>
<accession>A0A6G1SNS6</accession>
<dbReference type="PROSITE" id="PS50157">
    <property type="entry name" value="ZINC_FINGER_C2H2_2"/>
    <property type="match status" value="1"/>
</dbReference>
<dbReference type="PANTHER" id="PTHR33936">
    <property type="entry name" value="PROTEIN CBG17840"/>
    <property type="match status" value="1"/>
</dbReference>
<dbReference type="Gene3D" id="3.30.160.60">
    <property type="entry name" value="Classic Zinc Finger"/>
    <property type="match status" value="1"/>
</dbReference>
<evidence type="ECO:0000256" key="1">
    <source>
        <dbReference type="PROSITE-ProRule" id="PRU00042"/>
    </source>
</evidence>
<evidence type="ECO:0000256" key="2">
    <source>
        <dbReference type="SAM" id="MobiDB-lite"/>
    </source>
</evidence>
<dbReference type="InterPro" id="IPR013087">
    <property type="entry name" value="Znf_C2H2_type"/>
</dbReference>
<organism evidence="4">
    <name type="scientific">Aceria tosichella</name>
    <name type="common">wheat curl mite</name>
    <dbReference type="NCBI Taxonomy" id="561515"/>
    <lineage>
        <taxon>Eukaryota</taxon>
        <taxon>Metazoa</taxon>
        <taxon>Ecdysozoa</taxon>
        <taxon>Arthropoda</taxon>
        <taxon>Chelicerata</taxon>
        <taxon>Arachnida</taxon>
        <taxon>Acari</taxon>
        <taxon>Acariformes</taxon>
        <taxon>Trombidiformes</taxon>
        <taxon>Prostigmata</taxon>
        <taxon>Eupodina</taxon>
        <taxon>Eriophyoidea</taxon>
        <taxon>Eriophyidae</taxon>
        <taxon>Eriophyinae</taxon>
        <taxon>Aceriini</taxon>
        <taxon>Aceria</taxon>
    </lineage>
</organism>
<feature type="region of interest" description="Disordered" evidence="2">
    <location>
        <begin position="1"/>
        <end position="39"/>
    </location>
</feature>